<dbReference type="STRING" id="36050.A0A1B8A6U4"/>
<feature type="region of interest" description="Disordered" evidence="2">
    <location>
        <begin position="1"/>
        <end position="77"/>
    </location>
</feature>
<dbReference type="GO" id="GO:0000981">
    <property type="term" value="F:DNA-binding transcription factor activity, RNA polymerase II-specific"/>
    <property type="evidence" value="ECO:0007669"/>
    <property type="project" value="InterPro"/>
</dbReference>
<evidence type="ECO:0000313" key="4">
    <source>
        <dbReference type="EMBL" id="OBS16204.1"/>
    </source>
</evidence>
<dbReference type="PROSITE" id="PS50048">
    <property type="entry name" value="ZN2_CY6_FUNGAL_2"/>
    <property type="match status" value="1"/>
</dbReference>
<reference evidence="4 5" key="1">
    <citation type="submission" date="2016-06" db="EMBL/GenBank/DDBJ databases">
        <title>Living apart together: crosstalk between the core and supernumerary genomes in a fungal plant pathogen.</title>
        <authorList>
            <person name="Vanheule A."/>
            <person name="Audenaert K."/>
            <person name="Warris S."/>
            <person name="Van De Geest H."/>
            <person name="Schijlen E."/>
            <person name="Hofte M."/>
            <person name="De Saeger S."/>
            <person name="Haesaert G."/>
            <person name="Waalwijk C."/>
            <person name="Van Der Lee T."/>
        </authorList>
    </citation>
    <scope>NUCLEOTIDE SEQUENCE [LARGE SCALE GENOMIC DNA]</scope>
    <source>
        <strain evidence="4 5">2516</strain>
    </source>
</reference>
<dbReference type="AlphaFoldDB" id="A0A1B8A6U4"/>
<dbReference type="InterPro" id="IPR001138">
    <property type="entry name" value="Zn2Cys6_DnaBD"/>
</dbReference>
<dbReference type="Gene3D" id="4.10.240.10">
    <property type="entry name" value="Zn(2)-C6 fungal-type DNA-binding domain"/>
    <property type="match status" value="1"/>
</dbReference>
<gene>
    <name evidence="4" type="ORF">FPOA_13099</name>
</gene>
<dbReference type="GO" id="GO:0008270">
    <property type="term" value="F:zinc ion binding"/>
    <property type="evidence" value="ECO:0007669"/>
    <property type="project" value="InterPro"/>
</dbReference>
<dbReference type="Proteomes" id="UP000091967">
    <property type="component" value="Unassembled WGS sequence"/>
</dbReference>
<evidence type="ECO:0000313" key="5">
    <source>
        <dbReference type="Proteomes" id="UP000091967"/>
    </source>
</evidence>
<evidence type="ECO:0000256" key="1">
    <source>
        <dbReference type="ARBA" id="ARBA00023242"/>
    </source>
</evidence>
<evidence type="ECO:0000259" key="3">
    <source>
        <dbReference type="PROSITE" id="PS50048"/>
    </source>
</evidence>
<evidence type="ECO:0000256" key="2">
    <source>
        <dbReference type="SAM" id="MobiDB-lite"/>
    </source>
</evidence>
<dbReference type="SMART" id="SM00066">
    <property type="entry name" value="GAL4"/>
    <property type="match status" value="1"/>
</dbReference>
<feature type="region of interest" description="Disordered" evidence="2">
    <location>
        <begin position="418"/>
        <end position="442"/>
    </location>
</feature>
<dbReference type="OMA" id="CTHSEPL"/>
<dbReference type="CDD" id="cd00067">
    <property type="entry name" value="GAL4"/>
    <property type="match status" value="1"/>
</dbReference>
<keyword evidence="5" id="KW-1185">Reference proteome</keyword>
<feature type="domain" description="Zn(2)-C6 fungal-type" evidence="3">
    <location>
        <begin position="95"/>
        <end position="124"/>
    </location>
</feature>
<accession>A0A1B8A6U4</accession>
<organism evidence="4 5">
    <name type="scientific">Fusarium poae</name>
    <dbReference type="NCBI Taxonomy" id="36050"/>
    <lineage>
        <taxon>Eukaryota</taxon>
        <taxon>Fungi</taxon>
        <taxon>Dikarya</taxon>
        <taxon>Ascomycota</taxon>
        <taxon>Pezizomycotina</taxon>
        <taxon>Sordariomycetes</taxon>
        <taxon>Hypocreomycetidae</taxon>
        <taxon>Hypocreales</taxon>
        <taxon>Nectriaceae</taxon>
        <taxon>Fusarium</taxon>
    </lineage>
</organism>
<feature type="region of interest" description="Disordered" evidence="2">
    <location>
        <begin position="546"/>
        <end position="567"/>
    </location>
</feature>
<dbReference type="PROSITE" id="PS00463">
    <property type="entry name" value="ZN2_CY6_FUNGAL_1"/>
    <property type="match status" value="1"/>
</dbReference>
<dbReference type="PANTHER" id="PTHR47785:SF4">
    <property type="entry name" value="ZN(II)2CYS6 TRANSCRIPTION FACTOR (EUROFUNG)"/>
    <property type="match status" value="1"/>
</dbReference>
<protein>
    <recommendedName>
        <fullName evidence="3">Zn(2)-C6 fungal-type domain-containing protein</fullName>
    </recommendedName>
</protein>
<dbReference type="EMBL" id="LYXU01000110">
    <property type="protein sequence ID" value="OBS16204.1"/>
    <property type="molecule type" value="Genomic_DNA"/>
</dbReference>
<dbReference type="SUPFAM" id="SSF57701">
    <property type="entry name" value="Zn2/Cys6 DNA-binding domain"/>
    <property type="match status" value="1"/>
</dbReference>
<feature type="region of interest" description="Disordered" evidence="2">
    <location>
        <begin position="288"/>
        <end position="329"/>
    </location>
</feature>
<dbReference type="PANTHER" id="PTHR47785">
    <property type="entry name" value="ZN(II)2CYS6 TRANSCRIPTION FACTOR (EUROFUNG)-RELATED-RELATED"/>
    <property type="match status" value="1"/>
</dbReference>
<sequence length="567" mass="62851">MGHVLGGTSSPHLPPPPPLPDAYTENPPRHMNYEGAPSMPPTPGGYHAPSFPPLTPVPHQNSYEQHGGYPSGQEPSSRVYLSYVPARKNTRASNVCDCCRQRKTKCDGTKPCQTCKEKGVECKYRDPALKPTDKAQADILDGLKRLEQRLTNMESLLHQHIATLTPTTEPSADDEYKCAPASPYVANGASADHYYADPYRDHTSSKSIPLRMMAEDEMEVEPGPPVPPGEPAIPINHTTLAGLLLEWPSIRELTKHLVEREGVRYISEYPISQEQNRGVLMVYGQGEDAHPSRQVPEPTDHGNLDMADDSSDTTSPSPAADWGQLGGLRPPDQVEYKGGVLVDGNLDFSEPKAWAYVESFKKNILNMHPIIEPKLLDNWVRHFLDNLPASQPRPAKPQTSKSLWRWRRLADGRSCRLKEKTIAGPDGSEPPPPAPSRTGRPDRSIHTALVLTVLALVIPPPSDRRSRRRYSSQSHSSTGLPSPKEEGDKKLDTVHYSVAWVLPALVAALRETTRPMESFAFIHTASHKLQVIMRPSLDKMRRIKRNNESFRKPSTTNFLSHSGPACS</sequence>
<dbReference type="InterPro" id="IPR036864">
    <property type="entry name" value="Zn2-C6_fun-type_DNA-bd_sf"/>
</dbReference>
<name>A0A1B8A6U4_FUSPO</name>
<proteinExistence type="predicted"/>
<dbReference type="Pfam" id="PF00172">
    <property type="entry name" value="Zn_clus"/>
    <property type="match status" value="1"/>
</dbReference>
<dbReference type="InterPro" id="IPR053181">
    <property type="entry name" value="EcdB-like_regulator"/>
</dbReference>
<feature type="compositionally biased region" description="Low complexity" evidence="2">
    <location>
        <begin position="312"/>
        <end position="321"/>
    </location>
</feature>
<comment type="caution">
    <text evidence="4">The sequence shown here is derived from an EMBL/GenBank/DDBJ whole genome shotgun (WGS) entry which is preliminary data.</text>
</comment>
<keyword evidence="1" id="KW-0539">Nucleus</keyword>
<feature type="region of interest" description="Disordered" evidence="2">
    <location>
        <begin position="461"/>
        <end position="488"/>
    </location>
</feature>